<keyword evidence="5" id="KW-1185">Reference proteome</keyword>
<evidence type="ECO:0000313" key="5">
    <source>
        <dbReference type="Proteomes" id="UP000005222"/>
    </source>
</evidence>
<feature type="chain" id="PRO_5007664931" evidence="1">
    <location>
        <begin position="25"/>
        <end position="219"/>
    </location>
</feature>
<reference evidence="4" key="1">
    <citation type="submission" date="2011-10" db="EMBL/GenBank/DDBJ databases">
        <authorList>
            <person name="Genoscope - CEA"/>
        </authorList>
    </citation>
    <scope>NUCLEOTIDE SEQUENCE</scope>
</reference>
<dbReference type="OrthoDB" id="5059029at2759"/>
<evidence type="ECO:0000256" key="1">
    <source>
        <dbReference type="SAM" id="SignalP"/>
    </source>
</evidence>
<name>G8Y6A3_PICSO</name>
<dbReference type="EMBL" id="FO082048">
    <property type="protein sequence ID" value="CCE85164.1"/>
    <property type="molecule type" value="Genomic_DNA"/>
</dbReference>
<reference evidence="5" key="2">
    <citation type="journal article" date="2012" name="G3 (Bethesda)">
        <title>Pichia sorbitophila, an interspecies yeast hybrid reveals early steps of genome resolution following polyploidization.</title>
        <authorList>
            <person name="Leh Louis V."/>
            <person name="Despons L."/>
            <person name="Friedrich A."/>
            <person name="Martin T."/>
            <person name="Durrens P."/>
            <person name="Casaregola S."/>
            <person name="Neuveglise C."/>
            <person name="Fairhead C."/>
            <person name="Marck C."/>
            <person name="Cruz J.A."/>
            <person name="Straub M.L."/>
            <person name="Kugler V."/>
            <person name="Sacerdot C."/>
            <person name="Uzunov Z."/>
            <person name="Thierry A."/>
            <person name="Weiss S."/>
            <person name="Bleykasten C."/>
            <person name="De Montigny J."/>
            <person name="Jacques N."/>
            <person name="Jung P."/>
            <person name="Lemaire M."/>
            <person name="Mallet S."/>
            <person name="Morel G."/>
            <person name="Richard G.F."/>
            <person name="Sarkar A."/>
            <person name="Savel G."/>
            <person name="Schacherer J."/>
            <person name="Seret M.L."/>
            <person name="Talla E."/>
            <person name="Samson G."/>
            <person name="Jubin C."/>
            <person name="Poulain J."/>
            <person name="Vacherie B."/>
            <person name="Barbe V."/>
            <person name="Pelletier E."/>
            <person name="Sherman D.J."/>
            <person name="Westhof E."/>
            <person name="Weissenbach J."/>
            <person name="Baret P.V."/>
            <person name="Wincker P."/>
            <person name="Gaillardin C."/>
            <person name="Dujon B."/>
            <person name="Souciet J.L."/>
        </authorList>
    </citation>
    <scope>NUCLEOTIDE SEQUENCE [LARGE SCALE GENOMIC DNA]</scope>
    <source>
        <strain evidence="5">ATCC MYA-4447 / BCRC 22081 / CBS 7064 / NBRC 10061 / NRRL Y-12695</strain>
    </source>
</reference>
<feature type="domain" description="Secreted protein CSS2 C-terminal" evidence="2">
    <location>
        <begin position="70"/>
        <end position="193"/>
    </location>
</feature>
<organism evidence="4 5">
    <name type="scientific">Pichia sorbitophila (strain ATCC MYA-4447 / BCRC 22081 / CBS 7064 / NBRC 10061 / NRRL Y-12695)</name>
    <name type="common">Hybrid yeast</name>
    <dbReference type="NCBI Taxonomy" id="559304"/>
    <lineage>
        <taxon>Eukaryota</taxon>
        <taxon>Fungi</taxon>
        <taxon>Dikarya</taxon>
        <taxon>Ascomycota</taxon>
        <taxon>Saccharomycotina</taxon>
        <taxon>Pichiomycetes</taxon>
        <taxon>Debaryomycetaceae</taxon>
        <taxon>Millerozyma</taxon>
    </lineage>
</organism>
<sequence length="219" mass="23395">MLMSSFAFQSILLLFLAQFSVIIAQPLNTTSETVQSQALLEDSVADGSPYLFSVDIFSGDVTTESSFKSNNSLEARADWDTCYQNTKSFCKSPVTVFGATAAGVAASWAGIIYSWSQSHRCQSSSGNTRGVYWKLAATGRNCDTTAQKSTIQGGIEKALKETAGDGNLQLCTAQCIHMDHGGTYTVYGAIGSDQQAVNNIQCNPDTKYGTCVKGGKNDI</sequence>
<dbReference type="Proteomes" id="UP000005222">
    <property type="component" value="Chromosome L"/>
</dbReference>
<proteinExistence type="predicted"/>
<evidence type="ECO:0000313" key="3">
    <source>
        <dbReference type="EMBL" id="CCE84133.1"/>
    </source>
</evidence>
<accession>G8Y6A3</accession>
<dbReference type="EMBL" id="FO082049">
    <property type="protein sequence ID" value="CCE84133.1"/>
    <property type="molecule type" value="Genomic_DNA"/>
</dbReference>
<dbReference type="HOGENOM" id="CLU_099521_0_0_1"/>
<evidence type="ECO:0000313" key="4">
    <source>
        <dbReference type="EMBL" id="CCE85164.1"/>
    </source>
</evidence>
<protein>
    <submittedName>
        <fullName evidence="4">Piso0_004736 protein</fullName>
    </submittedName>
</protein>
<feature type="signal peptide" evidence="1">
    <location>
        <begin position="1"/>
        <end position="24"/>
    </location>
</feature>
<keyword evidence="1" id="KW-0732">Signal</keyword>
<dbReference type="InParanoid" id="G8Y6A3"/>
<evidence type="ECO:0000259" key="2">
    <source>
        <dbReference type="Pfam" id="PF20521"/>
    </source>
</evidence>
<dbReference type="AlphaFoldDB" id="G8Y6A3"/>
<gene>
    <name evidence="4" type="primary">Piso0_004736</name>
    <name evidence="3" type="ORF">GNLVRS01_PISO0K23440g</name>
    <name evidence="4" type="ORF">GNLVRS01_PISO0L23441g</name>
</gene>
<dbReference type="Proteomes" id="UP000005222">
    <property type="component" value="Chromosome K"/>
</dbReference>
<dbReference type="InterPro" id="IPR046624">
    <property type="entry name" value="CSS2_C"/>
</dbReference>
<dbReference type="eggNOG" id="ENOG502S9BU">
    <property type="taxonomic scope" value="Eukaryota"/>
</dbReference>
<dbReference type="Pfam" id="PF20521">
    <property type="entry name" value="DUF6736"/>
    <property type="match status" value="1"/>
</dbReference>